<feature type="transmembrane region" description="Helical" evidence="1">
    <location>
        <begin position="192"/>
        <end position="215"/>
    </location>
</feature>
<name>A0A0K6IH58_9GAMM</name>
<gene>
    <name evidence="4" type="ORF">Ga0061065_101313</name>
</gene>
<evidence type="ECO:0000313" key="5">
    <source>
        <dbReference type="Proteomes" id="UP000182769"/>
    </source>
</evidence>
<dbReference type="Proteomes" id="UP000182769">
    <property type="component" value="Unassembled WGS sequence"/>
</dbReference>
<dbReference type="InterPro" id="IPR011623">
    <property type="entry name" value="7TMR_DISM_rcpt_extracell_dom1"/>
</dbReference>
<evidence type="ECO:0000259" key="2">
    <source>
        <dbReference type="Pfam" id="PF07695"/>
    </source>
</evidence>
<evidence type="ECO:0000256" key="1">
    <source>
        <dbReference type="SAM" id="Phobius"/>
    </source>
</evidence>
<dbReference type="InterPro" id="IPR011622">
    <property type="entry name" value="7TMR_DISM_rcpt_extracell_dom2"/>
</dbReference>
<sequence>MMALLDEENHSVNIGSVGSYFIDETGRLTLRDIDSEQLRKRFVPLKREFPQFGLVKGNIWIRVEVAQRLPAGENAALHIKAPRAQVVDVYTPSLLNNQIFAEMGDARPYRNRIIAYPDYVVPLPSSAPPLYTVYIKVNSRLPVNLFIELKTFSELTNDIQKDTYITGFLMGILLLLLVSNVFFFIRTRHPMYLLYSTLLLGIACLHFALHGFVYQLFPTLMGLQERVYNFSALACAALITYFTRFYIDTKETLPRIDKLLLLMILGNAFLAVIYALAPQELNIIFLSISAFSTLLVLLLVALYSVYKRIPYALYYLTARVVLTVGHSIWICTTYGVLSFPFWYEWGLTISIILEALVHFSGIITRHTPTHSHAAKVDDMPRYELLTEIASRIKRQTAIIDHQYSLNEPQADELKQAYKNLSNIAERLSFIQGLQTNSTPHRLNAPTNLQLLIDQAAIDFYTLDQSDAEIDMQYGQTVGWELLSNSYIIKHLFQVIMEELHHHTDQTLNIESDVEINERDGQRILHIRAYPMPSSVTLEKEHYFGPRYLRDLVEALEGDIAISGEGRARALICRIPVNIRQIEASELAKQTQLENLILVIIGHQDSDLIERTSNFLHTRLFALTHIDTVSDLHSLLNQRNAKSRFVILLFEDEKNFGASDLAGFVSALHETDSCLLISNNVNMSQEYASALGFNGFVYSSQIETKLLTDIEQLQREIPGSMLPKIKRYSQST</sequence>
<reference evidence="5" key="1">
    <citation type="submission" date="2015-08" db="EMBL/GenBank/DDBJ databases">
        <authorList>
            <person name="Varghese N."/>
        </authorList>
    </citation>
    <scope>NUCLEOTIDE SEQUENCE [LARGE SCALE GENOMIC DNA]</scope>
    <source>
        <strain evidence="5">JCM 18476</strain>
    </source>
</reference>
<keyword evidence="1" id="KW-0812">Transmembrane</keyword>
<keyword evidence="5" id="KW-1185">Reference proteome</keyword>
<dbReference type="AlphaFoldDB" id="A0A0K6IH58"/>
<keyword evidence="1" id="KW-1133">Transmembrane helix</keyword>
<dbReference type="Pfam" id="PF07695">
    <property type="entry name" value="7TMR-DISM_7TM"/>
    <property type="match status" value="1"/>
</dbReference>
<feature type="transmembrane region" description="Helical" evidence="1">
    <location>
        <begin position="259"/>
        <end position="277"/>
    </location>
</feature>
<dbReference type="Pfam" id="PF07696">
    <property type="entry name" value="7TMR-DISMED2"/>
    <property type="match status" value="1"/>
</dbReference>
<evidence type="ECO:0000313" key="4">
    <source>
        <dbReference type="EMBL" id="CUB02480.1"/>
    </source>
</evidence>
<protein>
    <submittedName>
        <fullName evidence="4">7TM diverse intracellular signalling/7TMR-DISM extracellular 2</fullName>
    </submittedName>
</protein>
<keyword evidence="1" id="KW-0472">Membrane</keyword>
<feature type="domain" description="7TM-DISM receptor extracellular" evidence="2">
    <location>
        <begin position="163"/>
        <end position="359"/>
    </location>
</feature>
<dbReference type="Gene3D" id="2.60.40.2380">
    <property type="match status" value="1"/>
</dbReference>
<feature type="transmembrane region" description="Helical" evidence="1">
    <location>
        <begin position="283"/>
        <end position="306"/>
    </location>
</feature>
<feature type="transmembrane region" description="Helical" evidence="1">
    <location>
        <begin position="227"/>
        <end position="247"/>
    </location>
</feature>
<evidence type="ECO:0000259" key="3">
    <source>
        <dbReference type="Pfam" id="PF07696"/>
    </source>
</evidence>
<feature type="transmembrane region" description="Helical" evidence="1">
    <location>
        <begin position="164"/>
        <end position="185"/>
    </location>
</feature>
<feature type="transmembrane region" description="Helical" evidence="1">
    <location>
        <begin position="313"/>
        <end position="336"/>
    </location>
</feature>
<proteinExistence type="predicted"/>
<dbReference type="EMBL" id="CYHG01000001">
    <property type="protein sequence ID" value="CUB02480.1"/>
    <property type="molecule type" value="Genomic_DNA"/>
</dbReference>
<accession>A0A0K6IH58</accession>
<organism evidence="4 5">
    <name type="scientific">Marinomonas fungiae</name>
    <dbReference type="NCBI Taxonomy" id="1137284"/>
    <lineage>
        <taxon>Bacteria</taxon>
        <taxon>Pseudomonadati</taxon>
        <taxon>Pseudomonadota</taxon>
        <taxon>Gammaproteobacteria</taxon>
        <taxon>Oceanospirillales</taxon>
        <taxon>Oceanospirillaceae</taxon>
        <taxon>Marinomonas</taxon>
    </lineage>
</organism>
<dbReference type="STRING" id="1137284.GCA_001418205_00314"/>
<feature type="domain" description="7TM-DISM receptor extracellular" evidence="3">
    <location>
        <begin position="19"/>
        <end position="149"/>
    </location>
</feature>